<dbReference type="PANTHER" id="PTHR11049">
    <property type="entry name" value="ACYL COENZYME A THIOESTER HYDROLASE"/>
    <property type="match status" value="1"/>
</dbReference>
<dbReference type="InterPro" id="IPR006683">
    <property type="entry name" value="Thioestr_dom"/>
</dbReference>
<accession>A0ABS9KHT6</accession>
<dbReference type="InterPro" id="IPR029069">
    <property type="entry name" value="HotDog_dom_sf"/>
</dbReference>
<dbReference type="InterPro" id="IPR040170">
    <property type="entry name" value="Cytosol_ACT"/>
</dbReference>
<gene>
    <name evidence="5" type="ORF">L6773_17715</name>
</gene>
<comment type="caution">
    <text evidence="5">The sequence shown here is derived from an EMBL/GenBank/DDBJ whole genome shotgun (WGS) entry which is preliminary data.</text>
</comment>
<dbReference type="SUPFAM" id="SSF54637">
    <property type="entry name" value="Thioesterase/thiol ester dehydrase-isomerase"/>
    <property type="match status" value="1"/>
</dbReference>
<dbReference type="PANTHER" id="PTHR11049:SF31">
    <property type="entry name" value="HOTDOG ACOT-TYPE DOMAIN-CONTAINING PROTEIN"/>
    <property type="match status" value="1"/>
</dbReference>
<name>A0ABS9KHT6_9BACT</name>
<proteinExistence type="inferred from homology"/>
<dbReference type="Proteomes" id="UP001165366">
    <property type="component" value="Unassembled WGS sequence"/>
</dbReference>
<comment type="similarity">
    <text evidence="1">Belongs to the acyl coenzyme A hydrolase family.</text>
</comment>
<dbReference type="Gene3D" id="3.10.129.10">
    <property type="entry name" value="Hotdog Thioesterase"/>
    <property type="match status" value="1"/>
</dbReference>
<feature type="domain" description="HotDog ACOT-type" evidence="4">
    <location>
        <begin position="6"/>
        <end position="116"/>
    </location>
</feature>
<evidence type="ECO:0000313" key="5">
    <source>
        <dbReference type="EMBL" id="MCG2590418.1"/>
    </source>
</evidence>
<reference evidence="5" key="1">
    <citation type="submission" date="2022-01" db="EMBL/GenBank/DDBJ databases">
        <authorList>
            <person name="Wang Y."/>
        </authorList>
    </citation>
    <scope>NUCLEOTIDE SEQUENCE</scope>
    <source>
        <strain evidence="5">WB101</strain>
    </source>
</reference>
<dbReference type="EMBL" id="JAKLWS010000032">
    <property type="protein sequence ID" value="MCG2590418.1"/>
    <property type="molecule type" value="Genomic_DNA"/>
</dbReference>
<keyword evidence="6" id="KW-1185">Reference proteome</keyword>
<evidence type="ECO:0000256" key="1">
    <source>
        <dbReference type="ARBA" id="ARBA00010458"/>
    </source>
</evidence>
<reference evidence="5" key="2">
    <citation type="submission" date="2024-05" db="EMBL/GenBank/DDBJ databases">
        <title>Rhodohalobacter halophilus gen. nov., sp. nov., a moderately halophilic member of the family Balneolaceae.</title>
        <authorList>
            <person name="Xia J."/>
        </authorList>
    </citation>
    <scope>NUCLEOTIDE SEQUENCE</scope>
    <source>
        <strain evidence="5">WB101</strain>
    </source>
</reference>
<evidence type="ECO:0000256" key="3">
    <source>
        <dbReference type="PROSITE-ProRule" id="PRU01106"/>
    </source>
</evidence>
<evidence type="ECO:0000259" key="4">
    <source>
        <dbReference type="PROSITE" id="PS51770"/>
    </source>
</evidence>
<evidence type="ECO:0000256" key="2">
    <source>
        <dbReference type="ARBA" id="ARBA00022801"/>
    </source>
</evidence>
<organism evidence="5 6">
    <name type="scientific">Rhodohalobacter sulfatireducens</name>
    <dbReference type="NCBI Taxonomy" id="2911366"/>
    <lineage>
        <taxon>Bacteria</taxon>
        <taxon>Pseudomonadati</taxon>
        <taxon>Balneolota</taxon>
        <taxon>Balneolia</taxon>
        <taxon>Balneolales</taxon>
        <taxon>Balneolaceae</taxon>
        <taxon>Rhodohalobacter</taxon>
    </lineage>
</organism>
<keyword evidence="2 3" id="KW-0378">Hydrolase</keyword>
<dbReference type="InterPro" id="IPR033120">
    <property type="entry name" value="HOTDOG_ACOT"/>
</dbReference>
<dbReference type="PROSITE" id="PS51770">
    <property type="entry name" value="HOTDOG_ACOT"/>
    <property type="match status" value="1"/>
</dbReference>
<protein>
    <submittedName>
        <fullName evidence="5">Acyl-CoA thioesterase</fullName>
    </submittedName>
</protein>
<evidence type="ECO:0000313" key="6">
    <source>
        <dbReference type="Proteomes" id="UP001165366"/>
    </source>
</evidence>
<sequence>MEDTFPKMRFFSRKLIKPEDLNAHGTLFGGSVLAWVDEEAAIYVICQLGKGNIATKFMSEIDFVSSAKLGDIIEIGMETVSLGKTSITVKCEVRHKFTRKPIIRIDKIVFVHLDEDGRPKPHGIKKPVNR</sequence>
<dbReference type="Pfam" id="PF03061">
    <property type="entry name" value="4HBT"/>
    <property type="match status" value="1"/>
</dbReference>
<dbReference type="CDD" id="cd03442">
    <property type="entry name" value="BFIT_BACH"/>
    <property type="match status" value="1"/>
</dbReference>